<reference evidence="3 4" key="1">
    <citation type="submission" date="2020-01" db="EMBL/GenBank/DDBJ databases">
        <title>Sulfitobacter sediminilitoris sp. nov., isolated from a tidal flat.</title>
        <authorList>
            <person name="Park S."/>
            <person name="Yoon J.-H."/>
        </authorList>
    </citation>
    <scope>NUCLEOTIDE SEQUENCE [LARGE SCALE GENOMIC DNA]</scope>
    <source>
        <strain evidence="3 4">JBTF-M27</strain>
    </source>
</reference>
<comment type="similarity">
    <text evidence="1 2">Belongs to the cytochrome P450 family.</text>
</comment>
<evidence type="ECO:0000313" key="4">
    <source>
        <dbReference type="Proteomes" id="UP000468591"/>
    </source>
</evidence>
<dbReference type="InterPro" id="IPR017972">
    <property type="entry name" value="Cyt_P450_CS"/>
</dbReference>
<evidence type="ECO:0000313" key="3">
    <source>
        <dbReference type="EMBL" id="NEK22126.1"/>
    </source>
</evidence>
<accession>A0A6P0CAF6</accession>
<protein>
    <submittedName>
        <fullName evidence="3">Cytochrome P450</fullName>
    </submittedName>
</protein>
<dbReference type="Pfam" id="PF00067">
    <property type="entry name" value="p450"/>
    <property type="match status" value="1"/>
</dbReference>
<dbReference type="GO" id="GO:0005506">
    <property type="term" value="F:iron ion binding"/>
    <property type="evidence" value="ECO:0007669"/>
    <property type="project" value="InterPro"/>
</dbReference>
<keyword evidence="2" id="KW-0560">Oxidoreductase</keyword>
<dbReference type="InterPro" id="IPR002397">
    <property type="entry name" value="Cyt_P450_B"/>
</dbReference>
<keyword evidence="2" id="KW-0408">Iron</keyword>
<keyword evidence="2" id="KW-0349">Heme</keyword>
<dbReference type="GO" id="GO:0020037">
    <property type="term" value="F:heme binding"/>
    <property type="evidence" value="ECO:0007669"/>
    <property type="project" value="InterPro"/>
</dbReference>
<proteinExistence type="inferred from homology"/>
<dbReference type="PROSITE" id="PS00086">
    <property type="entry name" value="CYTOCHROME_P450"/>
    <property type="match status" value="1"/>
</dbReference>
<dbReference type="InterPro" id="IPR036396">
    <property type="entry name" value="Cyt_P450_sf"/>
</dbReference>
<organism evidence="3 4">
    <name type="scientific">Sulfitobacter sediminilitoris</name>
    <dbReference type="NCBI Taxonomy" id="2698830"/>
    <lineage>
        <taxon>Bacteria</taxon>
        <taxon>Pseudomonadati</taxon>
        <taxon>Pseudomonadota</taxon>
        <taxon>Alphaproteobacteria</taxon>
        <taxon>Rhodobacterales</taxon>
        <taxon>Roseobacteraceae</taxon>
        <taxon>Sulfitobacter</taxon>
    </lineage>
</organism>
<dbReference type="GO" id="GO:0004497">
    <property type="term" value="F:monooxygenase activity"/>
    <property type="evidence" value="ECO:0007669"/>
    <property type="project" value="UniProtKB-KW"/>
</dbReference>
<sequence length="382" mass="42106">MSDAPVTHIDPAAFAADPYPTLAHMRRDAPITFVPELGATLLTRRDDIHREEKRVEVFSSRQPDGLMTVLMGENMMRKDGDDHMRERRALFPALSPRTVADHWKPMFEDAARQIIEDLKPKGRCDLVTDYAMPVSAAALIAITGLCQMSHAEMDRVSQHMIDGCANYLGDQEIEARCHAATALIDRHIDHIFDTPPERSALAVQKSAGLAMDSIRANVKLVISGGQNEPRDAIAGTAWALLSHPGQLAMIRRGERSWVDAFSEYVRWISPIGMSPRVVARDDKVNGVTFKRGDRVFLMFSSAGRDEAYFDAPDVFDIFRDTGPAIPFGAGPHFCAGAAASRCLITEIALPLLFEALPGLRLDGPAPFTGWAFRGPTSVQVTW</sequence>
<dbReference type="RefSeq" id="WP_164353055.1">
    <property type="nucleotide sequence ID" value="NZ_JAABNT010000003.1"/>
</dbReference>
<dbReference type="PRINTS" id="PR00359">
    <property type="entry name" value="BP450"/>
</dbReference>
<dbReference type="Proteomes" id="UP000468591">
    <property type="component" value="Unassembled WGS sequence"/>
</dbReference>
<dbReference type="GO" id="GO:0016705">
    <property type="term" value="F:oxidoreductase activity, acting on paired donors, with incorporation or reduction of molecular oxygen"/>
    <property type="evidence" value="ECO:0007669"/>
    <property type="project" value="InterPro"/>
</dbReference>
<keyword evidence="2" id="KW-0503">Monooxygenase</keyword>
<dbReference type="SUPFAM" id="SSF48264">
    <property type="entry name" value="Cytochrome P450"/>
    <property type="match status" value="1"/>
</dbReference>
<evidence type="ECO:0000256" key="1">
    <source>
        <dbReference type="ARBA" id="ARBA00010617"/>
    </source>
</evidence>
<dbReference type="PANTHER" id="PTHR46696">
    <property type="entry name" value="P450, PUTATIVE (EUROFUNG)-RELATED"/>
    <property type="match status" value="1"/>
</dbReference>
<comment type="caution">
    <text evidence="3">The sequence shown here is derived from an EMBL/GenBank/DDBJ whole genome shotgun (WGS) entry which is preliminary data.</text>
</comment>
<name>A0A6P0CAF6_9RHOB</name>
<evidence type="ECO:0000256" key="2">
    <source>
        <dbReference type="RuleBase" id="RU000461"/>
    </source>
</evidence>
<dbReference type="AlphaFoldDB" id="A0A6P0CAF6"/>
<dbReference type="InterPro" id="IPR001128">
    <property type="entry name" value="Cyt_P450"/>
</dbReference>
<keyword evidence="2" id="KW-0479">Metal-binding</keyword>
<keyword evidence="4" id="KW-1185">Reference proteome</keyword>
<gene>
    <name evidence="3" type="ORF">GV827_06900</name>
</gene>
<dbReference type="Gene3D" id="1.10.630.10">
    <property type="entry name" value="Cytochrome P450"/>
    <property type="match status" value="1"/>
</dbReference>
<dbReference type="PANTHER" id="PTHR46696:SF1">
    <property type="entry name" value="CYTOCHROME P450 YJIB-RELATED"/>
    <property type="match status" value="1"/>
</dbReference>
<dbReference type="EMBL" id="JAABNT010000003">
    <property type="protein sequence ID" value="NEK22126.1"/>
    <property type="molecule type" value="Genomic_DNA"/>
</dbReference>